<feature type="domain" description="BZIP" evidence="2">
    <location>
        <begin position="6"/>
        <end position="63"/>
    </location>
</feature>
<dbReference type="Proteomes" id="UP000242474">
    <property type="component" value="Unassembled WGS sequence"/>
</dbReference>
<dbReference type="GO" id="GO:0003700">
    <property type="term" value="F:DNA-binding transcription factor activity"/>
    <property type="evidence" value="ECO:0007669"/>
    <property type="project" value="InterPro"/>
</dbReference>
<dbReference type="AlphaFoldDB" id="A0A2G5B4Y0"/>
<dbReference type="Gene3D" id="1.20.5.170">
    <property type="match status" value="1"/>
</dbReference>
<dbReference type="PROSITE" id="PS50217">
    <property type="entry name" value="BZIP"/>
    <property type="match status" value="1"/>
</dbReference>
<sequence length="129" mass="15022">MKRIGQKEVTERRRQNRDAAARHRQRQQERLDGLEKREAILKQRVGELELGIETLKHEREGLELPKRDTFTDTMLGMLVNVDELRNSLTKCMNDSKSIINELEHIADTVSKQRGIQEQEDLDKNIVSSS</sequence>
<keyword evidence="4" id="KW-1185">Reference proteome</keyword>
<protein>
    <recommendedName>
        <fullName evidence="2">BZIP domain-containing protein</fullName>
    </recommendedName>
</protein>
<reference evidence="3 4" key="1">
    <citation type="journal article" date="2015" name="Genome Biol. Evol.">
        <title>Phylogenomic analyses indicate that early fungi evolved digesting cell walls of algal ancestors of land plants.</title>
        <authorList>
            <person name="Chang Y."/>
            <person name="Wang S."/>
            <person name="Sekimoto S."/>
            <person name="Aerts A.L."/>
            <person name="Choi C."/>
            <person name="Clum A."/>
            <person name="LaButti K.M."/>
            <person name="Lindquist E.A."/>
            <person name="Yee Ngan C."/>
            <person name="Ohm R.A."/>
            <person name="Salamov A.A."/>
            <person name="Grigoriev I.V."/>
            <person name="Spatafora J.W."/>
            <person name="Berbee M.L."/>
        </authorList>
    </citation>
    <scope>NUCLEOTIDE SEQUENCE [LARGE SCALE GENOMIC DNA]</scope>
    <source>
        <strain evidence="3 4">NRRL 1564</strain>
    </source>
</reference>
<dbReference type="EMBL" id="KZ303522">
    <property type="protein sequence ID" value="PIA14064.1"/>
    <property type="molecule type" value="Genomic_DNA"/>
</dbReference>
<dbReference type="SMART" id="SM00338">
    <property type="entry name" value="BRLZ"/>
    <property type="match status" value="1"/>
</dbReference>
<organism evidence="3 4">
    <name type="scientific">Coemansia reversa (strain ATCC 12441 / NRRL 1564)</name>
    <dbReference type="NCBI Taxonomy" id="763665"/>
    <lineage>
        <taxon>Eukaryota</taxon>
        <taxon>Fungi</taxon>
        <taxon>Fungi incertae sedis</taxon>
        <taxon>Zoopagomycota</taxon>
        <taxon>Kickxellomycotina</taxon>
        <taxon>Kickxellomycetes</taxon>
        <taxon>Kickxellales</taxon>
        <taxon>Kickxellaceae</taxon>
        <taxon>Coemansia</taxon>
    </lineage>
</organism>
<evidence type="ECO:0000313" key="4">
    <source>
        <dbReference type="Proteomes" id="UP000242474"/>
    </source>
</evidence>
<feature type="region of interest" description="Disordered" evidence="1">
    <location>
        <begin position="1"/>
        <end position="31"/>
    </location>
</feature>
<dbReference type="InterPro" id="IPR046347">
    <property type="entry name" value="bZIP_sf"/>
</dbReference>
<accession>A0A2G5B4Y0</accession>
<name>A0A2G5B4Y0_COERN</name>
<proteinExistence type="predicted"/>
<dbReference type="OrthoDB" id="5566657at2759"/>
<gene>
    <name evidence="3" type="ORF">COEREDRAFT_89022</name>
</gene>
<dbReference type="SUPFAM" id="SSF57959">
    <property type="entry name" value="Leucine zipper domain"/>
    <property type="match status" value="1"/>
</dbReference>
<evidence type="ECO:0000313" key="3">
    <source>
        <dbReference type="EMBL" id="PIA14064.1"/>
    </source>
</evidence>
<dbReference type="InterPro" id="IPR004827">
    <property type="entry name" value="bZIP"/>
</dbReference>
<evidence type="ECO:0000259" key="2">
    <source>
        <dbReference type="PROSITE" id="PS50217"/>
    </source>
</evidence>
<evidence type="ECO:0000256" key="1">
    <source>
        <dbReference type="SAM" id="MobiDB-lite"/>
    </source>
</evidence>
<dbReference type="PROSITE" id="PS00036">
    <property type="entry name" value="BZIP_BASIC"/>
    <property type="match status" value="1"/>
</dbReference>
<dbReference type="Pfam" id="PF00170">
    <property type="entry name" value="bZIP_1"/>
    <property type="match status" value="1"/>
</dbReference>